<dbReference type="Proteomes" id="UP000593892">
    <property type="component" value="Chromosome"/>
</dbReference>
<dbReference type="KEGG" id="pfer:IRI77_18895"/>
<sequence>MLNRRTFLAGALAGAPVVADKLQAQNGVQPKDDGYRGIWYFNQPSDDEYVYKYSGGFATYPQQHEPIAIYSKAAQKTFFCYGGTVKGKTELLHMVSYFDHKTGMVPRPTILLNKQTDDAHDNPTISIDDVGYIWIFSGSHGTTRPSYIHRSRRPYSVDSFQRVLETNFSYTQPWYLPGHGFLLLHTRYRPVGDEKQTTGRALYSMSSLDGFAWSKPREIAFAGQGHYQLSWPNQTGSRLGTAFDFHPNPGGLNQRTNLYFMQTANAGLSWESADGQGILLPIAAENGPALVRNYHKEGLLVYLKDLQYDAQNRPVLLYLTSKGYEPGPRNGPRQLCLARWTGSEWRFSTIAETDHNYDHGSLYLEEGAWRFIGPTGAGPQAWSTGGEIENWESRDDGLTWKKTQALTKNSPRNHTYVRRPLNAHPDFYALWADGNALKPSESYLYFANQQGQVFRLPAVMKGRAEKPEPVSS</sequence>
<evidence type="ECO:0000313" key="2">
    <source>
        <dbReference type="Proteomes" id="UP000593892"/>
    </source>
</evidence>
<dbReference type="EMBL" id="CP063849">
    <property type="protein sequence ID" value="QOY84927.1"/>
    <property type="molecule type" value="Genomic_DNA"/>
</dbReference>
<keyword evidence="2" id="KW-1185">Reference proteome</keyword>
<accession>A0A7S7NJU9</accession>
<reference evidence="1 2" key="1">
    <citation type="submission" date="2020-10" db="EMBL/GenBank/DDBJ databases">
        <title>Complete genome sequence of Paludibaculum fermentans P105T, a facultatively anaerobic acidobacterium capable of dissimilatory Fe(III) reduction.</title>
        <authorList>
            <person name="Dedysh S.N."/>
            <person name="Beletsky A.V."/>
            <person name="Kulichevskaya I.S."/>
            <person name="Mardanov A.V."/>
            <person name="Ravin N.V."/>
        </authorList>
    </citation>
    <scope>NUCLEOTIDE SEQUENCE [LARGE SCALE GENOMIC DNA]</scope>
    <source>
        <strain evidence="1 2">P105</strain>
    </source>
</reference>
<organism evidence="1 2">
    <name type="scientific">Paludibaculum fermentans</name>
    <dbReference type="NCBI Taxonomy" id="1473598"/>
    <lineage>
        <taxon>Bacteria</taxon>
        <taxon>Pseudomonadati</taxon>
        <taxon>Acidobacteriota</taxon>
        <taxon>Terriglobia</taxon>
        <taxon>Bryobacterales</taxon>
        <taxon>Bryobacteraceae</taxon>
        <taxon>Paludibaculum</taxon>
    </lineage>
</organism>
<dbReference type="Pfam" id="PF15892">
    <property type="entry name" value="BNR_4"/>
    <property type="match status" value="1"/>
</dbReference>
<evidence type="ECO:0000313" key="1">
    <source>
        <dbReference type="EMBL" id="QOY84927.1"/>
    </source>
</evidence>
<dbReference type="AlphaFoldDB" id="A0A7S7NJU9"/>
<gene>
    <name evidence="1" type="ORF">IRI77_18895</name>
</gene>
<name>A0A7S7NJU9_PALFE</name>
<protein>
    <submittedName>
        <fullName evidence="1">BNR-4 repeat-containing protein</fullName>
    </submittedName>
</protein>
<proteinExistence type="predicted"/>